<dbReference type="InterPro" id="IPR001138">
    <property type="entry name" value="Zn2Cys6_DnaBD"/>
</dbReference>
<dbReference type="InterPro" id="IPR050613">
    <property type="entry name" value="Sec_Metabolite_Reg"/>
</dbReference>
<feature type="transmembrane region" description="Helical" evidence="5">
    <location>
        <begin position="52"/>
        <end position="74"/>
    </location>
</feature>
<dbReference type="PROSITE" id="PS50048">
    <property type="entry name" value="ZN2_CY6_FUNGAL_2"/>
    <property type="match status" value="1"/>
</dbReference>
<dbReference type="SMART" id="SM00066">
    <property type="entry name" value="GAL4"/>
    <property type="match status" value="1"/>
</dbReference>
<evidence type="ECO:0000256" key="5">
    <source>
        <dbReference type="SAM" id="Phobius"/>
    </source>
</evidence>
<feature type="non-terminal residue" evidence="7">
    <location>
        <position position="1167"/>
    </location>
</feature>
<dbReference type="GO" id="GO:0006351">
    <property type="term" value="P:DNA-templated transcription"/>
    <property type="evidence" value="ECO:0007669"/>
    <property type="project" value="InterPro"/>
</dbReference>
<keyword evidence="5" id="KW-0812">Transmembrane</keyword>
<keyword evidence="8" id="KW-1185">Reference proteome</keyword>
<dbReference type="Proteomes" id="UP000258309">
    <property type="component" value="Unassembled WGS sequence"/>
</dbReference>
<name>A0A3E2H8E2_SCYLI</name>
<dbReference type="CDD" id="cd12148">
    <property type="entry name" value="fungal_TF_MHR"/>
    <property type="match status" value="1"/>
</dbReference>
<organism evidence="7 8">
    <name type="scientific">Scytalidium lignicola</name>
    <name type="common">Hyphomycete</name>
    <dbReference type="NCBI Taxonomy" id="5539"/>
    <lineage>
        <taxon>Eukaryota</taxon>
        <taxon>Fungi</taxon>
        <taxon>Dikarya</taxon>
        <taxon>Ascomycota</taxon>
        <taxon>Pezizomycotina</taxon>
        <taxon>Leotiomycetes</taxon>
        <taxon>Leotiomycetes incertae sedis</taxon>
        <taxon>Scytalidium</taxon>
    </lineage>
</organism>
<dbReference type="PANTHER" id="PTHR31001:SF86">
    <property type="entry name" value="ZN(II)2CYS6 TRANSCRIPTION FACTOR (EUROFUNG)"/>
    <property type="match status" value="1"/>
</dbReference>
<proteinExistence type="predicted"/>
<dbReference type="InterPro" id="IPR007219">
    <property type="entry name" value="XnlR_reg_dom"/>
</dbReference>
<dbReference type="Gene3D" id="4.10.240.10">
    <property type="entry name" value="Zn(2)-C6 fungal-type DNA-binding domain"/>
    <property type="match status" value="1"/>
</dbReference>
<dbReference type="GO" id="GO:0005634">
    <property type="term" value="C:nucleus"/>
    <property type="evidence" value="ECO:0007669"/>
    <property type="project" value="UniProtKB-SubCell"/>
</dbReference>
<accession>A0A3E2H8E2</accession>
<keyword evidence="3" id="KW-0539">Nucleus</keyword>
<dbReference type="Pfam" id="PF00172">
    <property type="entry name" value="Zn_clus"/>
    <property type="match status" value="1"/>
</dbReference>
<feature type="transmembrane region" description="Helical" evidence="5">
    <location>
        <begin position="229"/>
        <end position="251"/>
    </location>
</feature>
<dbReference type="Pfam" id="PF04082">
    <property type="entry name" value="Fungal_trans"/>
    <property type="match status" value="1"/>
</dbReference>
<dbReference type="AlphaFoldDB" id="A0A3E2H8E2"/>
<gene>
    <name evidence="7" type="ORF">B7463_g6786</name>
</gene>
<protein>
    <recommendedName>
        <fullName evidence="6">Zn(2)-C6 fungal-type domain-containing protein</fullName>
    </recommendedName>
</protein>
<dbReference type="PANTHER" id="PTHR31001">
    <property type="entry name" value="UNCHARACTERIZED TRANSCRIPTIONAL REGULATORY PROTEIN"/>
    <property type="match status" value="1"/>
</dbReference>
<evidence type="ECO:0000259" key="6">
    <source>
        <dbReference type="PROSITE" id="PS50048"/>
    </source>
</evidence>
<feature type="transmembrane region" description="Helical" evidence="5">
    <location>
        <begin position="148"/>
        <end position="174"/>
    </location>
</feature>
<evidence type="ECO:0000313" key="8">
    <source>
        <dbReference type="Proteomes" id="UP000258309"/>
    </source>
</evidence>
<dbReference type="PROSITE" id="PS00463">
    <property type="entry name" value="ZN2_CY6_FUNGAL_1"/>
    <property type="match status" value="1"/>
</dbReference>
<feature type="compositionally biased region" description="Polar residues" evidence="4">
    <location>
        <begin position="528"/>
        <end position="537"/>
    </location>
</feature>
<dbReference type="GO" id="GO:0000981">
    <property type="term" value="F:DNA-binding transcription factor activity, RNA polymerase II-specific"/>
    <property type="evidence" value="ECO:0007669"/>
    <property type="project" value="InterPro"/>
</dbReference>
<feature type="compositionally biased region" description="Polar residues" evidence="4">
    <location>
        <begin position="418"/>
        <end position="432"/>
    </location>
</feature>
<dbReference type="CDD" id="cd00067">
    <property type="entry name" value="GAL4"/>
    <property type="match status" value="1"/>
</dbReference>
<feature type="transmembrane region" description="Helical" evidence="5">
    <location>
        <begin position="112"/>
        <end position="136"/>
    </location>
</feature>
<feature type="domain" description="Zn(2)-C6 fungal-type" evidence="6">
    <location>
        <begin position="445"/>
        <end position="476"/>
    </location>
</feature>
<feature type="transmembrane region" description="Helical" evidence="5">
    <location>
        <begin position="194"/>
        <end position="217"/>
    </location>
</feature>
<dbReference type="STRING" id="5539.A0A3E2H8E2"/>
<evidence type="ECO:0000313" key="7">
    <source>
        <dbReference type="EMBL" id="RFU29567.1"/>
    </source>
</evidence>
<comment type="subcellular location">
    <subcellularLocation>
        <location evidence="1">Nucleus</location>
    </subcellularLocation>
</comment>
<comment type="caution">
    <text evidence="7">The sequence shown here is derived from an EMBL/GenBank/DDBJ whole genome shotgun (WGS) entry which is preliminary data.</text>
</comment>
<keyword evidence="5" id="KW-0472">Membrane</keyword>
<evidence type="ECO:0000256" key="4">
    <source>
        <dbReference type="SAM" id="MobiDB-lite"/>
    </source>
</evidence>
<feature type="non-terminal residue" evidence="7">
    <location>
        <position position="1"/>
    </location>
</feature>
<evidence type="ECO:0000256" key="1">
    <source>
        <dbReference type="ARBA" id="ARBA00004123"/>
    </source>
</evidence>
<reference evidence="7 8" key="1">
    <citation type="submission" date="2018-05" db="EMBL/GenBank/DDBJ databases">
        <title>Draft genome sequence of Scytalidium lignicola DSM 105466, a ubiquitous saprotrophic fungus.</title>
        <authorList>
            <person name="Buettner E."/>
            <person name="Gebauer A.M."/>
            <person name="Hofrichter M."/>
            <person name="Liers C."/>
            <person name="Kellner H."/>
        </authorList>
    </citation>
    <scope>NUCLEOTIDE SEQUENCE [LARGE SCALE GENOMIC DNA]</scope>
    <source>
        <strain evidence="7 8">DSM 105466</strain>
    </source>
</reference>
<dbReference type="InterPro" id="IPR036864">
    <property type="entry name" value="Zn2-C6_fun-type_DNA-bd_sf"/>
</dbReference>
<dbReference type="Pfam" id="PF20684">
    <property type="entry name" value="Fung_rhodopsin"/>
    <property type="match status" value="1"/>
</dbReference>
<dbReference type="GO" id="GO:0008270">
    <property type="term" value="F:zinc ion binding"/>
    <property type="evidence" value="ECO:0007669"/>
    <property type="project" value="InterPro"/>
</dbReference>
<dbReference type="EMBL" id="NCSJ02000124">
    <property type="protein sequence ID" value="RFU29567.1"/>
    <property type="molecule type" value="Genomic_DNA"/>
</dbReference>
<feature type="transmembrane region" description="Helical" evidence="5">
    <location>
        <begin position="24"/>
        <end position="40"/>
    </location>
</feature>
<dbReference type="InterPro" id="IPR049326">
    <property type="entry name" value="Rhodopsin_dom_fungi"/>
</dbReference>
<dbReference type="SUPFAM" id="SSF57701">
    <property type="entry name" value="Zn2/Cys6 DNA-binding domain"/>
    <property type="match status" value="1"/>
</dbReference>
<feature type="region of interest" description="Disordered" evidence="4">
    <location>
        <begin position="476"/>
        <end position="495"/>
    </location>
</feature>
<sequence>MSVSTAAAQAAAQAAFRKSTIESWTLYSIGLASTILRTYARIRTMGIANLQAADYLVWVGAIFYTAQTALAYNIGNAAHGLANNGMTHAQRVALSTDDPEFGFRVVGSKIQIAGWTTYSALMWSLKLSMLAFYIQLTDGLSQRYRIRIHIGFGLVISTFFACLLTIMLACRPFYHYWQINPDPGNACQAAISKPIIWVSFAANVTTDIYLILIPLPMLWSSRLKLVKKIASSFILGSGIFVLICALLKSIFVLVDPVNGGQLAGEWGTREAFVMVITTNLPMIFPLFKLWLRPLLGSVLSSSHKTHNVPTGFRTIGGGGGGESSRNRRRTPSANTVSIDLVTFNESKERIVVDVETQGRKTSAVPASDNYPPDGIMVSNQVDVTHEDGMIGNSKLLQRVPESCREGEEMDQSPERTGVSDSSPHTAESSPSIPNEEKKRTRIQLSCTLCRYRKLKCDRALPCTNCVKRRQASSCRYVGPPRLHGRPDPNHSESGSLQARLDHLENLVHSFIKSKATGQGTTQSGQTGNEPSATSEGSQELEHHDRVNSESTDEEETSIDSQGRIMVDNVGTSYIDAAHWKAILEDGFEEDSMTLEVDANEDLLESPEPFLLLGAASSITKEELLACVPSRSVVDALVSRYFNSKDHSIFIMHTPTFQKEYTEFWHNPQSVSVSWLGLLFTILALSVHIYNRVEDPLPPPLRGIPDAMDIFRKRAAQCLLYANYMNPGPYNMEALIQYLITEHLRSNDAQIGVSVLLGIIIKLAMSMGYHRDPKHYPNISAFEGEMRRRAWVLICQLEHLISFQVGLPRVIQDWQCDTKPPHNLLDEDFDSSTVHLPPSRPVTDRTPASYMIAKSKVNYIFGKITDMLSSRKHSSYEDVMKLDKSLREAHAALPPFLRMRSMDLLITDPPDLVMQRYTLELLYQKTRCVLHRKYLTKVRSNLRYTYSRWASVNAAREILQHQADINRETQQGGQLYRDRWFIGSLQYHDFLLAAMIICLELSQTPERRSQTQSRQVNEGFTVTFEGREELYKALETSYQIWTVYQKGSADAHKAAKVLAVILQKVRKSHPDIQQAEESILVEAGKGENVTLETSGVQNITPMSQFSRDTNQLQTILPGDPSSMLVQQEYPSSTQAEWLGNIQGMVDVPQEFDWQLWDDQMRIDNLDQL</sequence>
<feature type="region of interest" description="Disordered" evidence="4">
    <location>
        <begin position="395"/>
        <end position="437"/>
    </location>
</feature>
<keyword evidence="5" id="KW-1133">Transmembrane helix</keyword>
<evidence type="ECO:0000256" key="3">
    <source>
        <dbReference type="ARBA" id="ARBA00023242"/>
    </source>
</evidence>
<dbReference type="SMART" id="SM00906">
    <property type="entry name" value="Fungal_trans"/>
    <property type="match status" value="1"/>
</dbReference>
<feature type="region of interest" description="Disordered" evidence="4">
    <location>
        <begin position="514"/>
        <end position="563"/>
    </location>
</feature>
<evidence type="ECO:0000256" key="2">
    <source>
        <dbReference type="ARBA" id="ARBA00022723"/>
    </source>
</evidence>
<feature type="compositionally biased region" description="Low complexity" evidence="4">
    <location>
        <begin position="516"/>
        <end position="527"/>
    </location>
</feature>
<feature type="region of interest" description="Disordered" evidence="4">
    <location>
        <begin position="310"/>
        <end position="333"/>
    </location>
</feature>
<keyword evidence="2" id="KW-0479">Metal-binding</keyword>
<dbReference type="GO" id="GO:0003677">
    <property type="term" value="F:DNA binding"/>
    <property type="evidence" value="ECO:0007669"/>
    <property type="project" value="InterPro"/>
</dbReference>
<dbReference type="OrthoDB" id="2988756at2759"/>